<dbReference type="RefSeq" id="WP_187503052.1">
    <property type="nucleotide sequence ID" value="NZ_JACONT010000009.1"/>
</dbReference>
<evidence type="ECO:0000313" key="4">
    <source>
        <dbReference type="Proteomes" id="UP000597613"/>
    </source>
</evidence>
<comment type="caution">
    <text evidence="3">The sequence shown here is derived from an EMBL/GenBank/DDBJ whole genome shotgun (WGS) entry which is preliminary data.</text>
</comment>
<accession>A0ABR7ALE6</accession>
<feature type="transmembrane region" description="Helical" evidence="2">
    <location>
        <begin position="80"/>
        <end position="100"/>
    </location>
</feature>
<sequence length="441" mass="48324">MNIYLVLFALYVLAPKIDLYAIGAAAIRPEDLISAFAFFIYIVTARRRLSIPIYARAYLIFIGFGLLTAVINIAQGGLVGIVYGLRLAQYMTWFFIIYEAAPRLSTRALRTALLIVCSVFIIWGGAEYFGVIGRIGKFAGASQRLTINTSGPFETSAMLAMLAYAAPALWLTPFMIVLIFLTQARVTLLGILVSFAAARPGRTMAIGFAGAVVATVAAQPLYTAISKSRLGESETPLAMGSLLKYTWKRVPTVPRPSYYRERFLNGILIFRYMPNTRGDLSFKYRAVRWPIIIKSTAATWVTLFVGWGPGAWSNAVDGYYVRVFGETGLIGVVLFLGWIVVSLRALKQRSIGKFSLVMLVVAAVFIDIFSSSKVMPILWAFLALEHAGHPFAFRQAKALFRRGKRRLPAPHPARVGMAAGVGPQAGPQAGPRVGAPSYRPS</sequence>
<feature type="region of interest" description="Disordered" evidence="1">
    <location>
        <begin position="419"/>
        <end position="441"/>
    </location>
</feature>
<feature type="transmembrane region" description="Helical" evidence="2">
    <location>
        <begin position="20"/>
        <end position="43"/>
    </location>
</feature>
<feature type="transmembrane region" description="Helical" evidence="2">
    <location>
        <begin position="112"/>
        <end position="133"/>
    </location>
</feature>
<dbReference type="Proteomes" id="UP000597613">
    <property type="component" value="Unassembled WGS sequence"/>
</dbReference>
<feature type="transmembrane region" description="Helical" evidence="2">
    <location>
        <begin position="319"/>
        <end position="341"/>
    </location>
</feature>
<organism evidence="3 4">
    <name type="scientific">Sphingomonas albertensis</name>
    <dbReference type="NCBI Taxonomy" id="2762591"/>
    <lineage>
        <taxon>Bacteria</taxon>
        <taxon>Pseudomonadati</taxon>
        <taxon>Pseudomonadota</taxon>
        <taxon>Alphaproteobacteria</taxon>
        <taxon>Sphingomonadales</taxon>
        <taxon>Sphingomonadaceae</taxon>
        <taxon>Sphingomonas</taxon>
    </lineage>
</organism>
<evidence type="ECO:0000256" key="1">
    <source>
        <dbReference type="SAM" id="MobiDB-lite"/>
    </source>
</evidence>
<gene>
    <name evidence="3" type="ORF">H8S47_06215</name>
</gene>
<keyword evidence="2" id="KW-0812">Transmembrane</keyword>
<name>A0ABR7ALE6_9SPHN</name>
<feature type="transmembrane region" description="Helical" evidence="2">
    <location>
        <begin position="55"/>
        <end position="74"/>
    </location>
</feature>
<keyword evidence="4" id="KW-1185">Reference proteome</keyword>
<feature type="transmembrane region" description="Helical" evidence="2">
    <location>
        <begin position="153"/>
        <end position="171"/>
    </location>
</feature>
<feature type="transmembrane region" description="Helical" evidence="2">
    <location>
        <begin position="353"/>
        <end position="371"/>
    </location>
</feature>
<evidence type="ECO:0000313" key="3">
    <source>
        <dbReference type="EMBL" id="MBC3941281.1"/>
    </source>
</evidence>
<keyword evidence="2" id="KW-0472">Membrane</keyword>
<dbReference type="EMBL" id="JACONT010000009">
    <property type="protein sequence ID" value="MBC3941281.1"/>
    <property type="molecule type" value="Genomic_DNA"/>
</dbReference>
<keyword evidence="2" id="KW-1133">Transmembrane helix</keyword>
<feature type="transmembrane region" description="Helical" evidence="2">
    <location>
        <begin position="287"/>
        <end position="307"/>
    </location>
</feature>
<protein>
    <recommendedName>
        <fullName evidence="5">O-antigen ligase domain-containing protein</fullName>
    </recommendedName>
</protein>
<proteinExistence type="predicted"/>
<evidence type="ECO:0000256" key="2">
    <source>
        <dbReference type="SAM" id="Phobius"/>
    </source>
</evidence>
<evidence type="ECO:0008006" key="5">
    <source>
        <dbReference type="Google" id="ProtNLM"/>
    </source>
</evidence>
<reference evidence="3 4" key="1">
    <citation type="submission" date="2020-08" db="EMBL/GenBank/DDBJ databases">
        <title>Putative novel bacterial strains isolated from necrotic wheat leaf tissues caused by Xanthomonas translucens.</title>
        <authorList>
            <person name="Tambong J.T."/>
        </authorList>
    </citation>
    <scope>NUCLEOTIDE SEQUENCE [LARGE SCALE GENOMIC DNA]</scope>
    <source>
        <strain evidence="4">DOAB 1063</strain>
    </source>
</reference>